<evidence type="ECO:0000256" key="6">
    <source>
        <dbReference type="ARBA" id="ARBA00022490"/>
    </source>
</evidence>
<accession>S2CY23</accession>
<dbReference type="GO" id="GO:0006006">
    <property type="term" value="P:glucose metabolic process"/>
    <property type="evidence" value="ECO:0007669"/>
    <property type="project" value="TreeGrafter"/>
</dbReference>
<dbReference type="PANTHER" id="PTHR10091">
    <property type="entry name" value="ALDOSE-1-EPIMERASE"/>
    <property type="match status" value="1"/>
</dbReference>
<dbReference type="InterPro" id="IPR011013">
    <property type="entry name" value="Gal_mutarotase_sf_dom"/>
</dbReference>
<evidence type="ECO:0000313" key="16">
    <source>
        <dbReference type="EMBL" id="EOZ91494.1"/>
    </source>
</evidence>
<dbReference type="PROSITE" id="PS51257">
    <property type="entry name" value="PROKAR_LIPOPROTEIN"/>
    <property type="match status" value="1"/>
</dbReference>
<dbReference type="Gene3D" id="2.70.98.10">
    <property type="match status" value="1"/>
</dbReference>
<dbReference type="Proteomes" id="UP000006073">
    <property type="component" value="Unassembled WGS sequence"/>
</dbReference>
<dbReference type="PANTHER" id="PTHR10091:SF0">
    <property type="entry name" value="GALACTOSE MUTAROTASE"/>
    <property type="match status" value="1"/>
</dbReference>
<reference evidence="16 17" key="1">
    <citation type="journal article" date="2013" name="Genome Announc.">
        <title>Draft Genome Sequence of Indibacter alkaliphilus Strain LW1T, Isolated from Lonar Lake, a Haloalkaline Lake in the Buldana District of Maharashtra, India.</title>
        <authorList>
            <person name="Singh A."/>
            <person name="Kumar Jangir P."/>
            <person name="Sharma R."/>
            <person name="Singh A."/>
            <person name="Kumar Pinnaka A."/>
            <person name="Shivaji S."/>
        </authorList>
    </citation>
    <scope>NUCLEOTIDE SEQUENCE [LARGE SCALE GENOMIC DNA]</scope>
    <source>
        <strain evidence="17">CCUG 57479 / KCTC 22604 / LW1</strain>
    </source>
</reference>
<proteinExistence type="inferred from homology"/>
<feature type="binding site" evidence="14">
    <location>
        <begin position="97"/>
        <end position="98"/>
    </location>
    <ligand>
        <name>beta-D-galactose</name>
        <dbReference type="ChEBI" id="CHEBI:27667"/>
    </ligand>
</feature>
<name>S2CY23_INDAL</name>
<dbReference type="GO" id="GO:0004034">
    <property type="term" value="F:aldose 1-epimerase activity"/>
    <property type="evidence" value="ECO:0007669"/>
    <property type="project" value="UniProtKB-EC"/>
</dbReference>
<dbReference type="UniPathway" id="UPA00242"/>
<evidence type="ECO:0000256" key="14">
    <source>
        <dbReference type="PIRSR" id="PIRSR005096-3"/>
    </source>
</evidence>
<evidence type="ECO:0000256" key="3">
    <source>
        <dbReference type="ARBA" id="ARBA00005028"/>
    </source>
</evidence>
<dbReference type="EMBL" id="ALWO02000054">
    <property type="protein sequence ID" value="EOZ91494.1"/>
    <property type="molecule type" value="Genomic_DNA"/>
</dbReference>
<feature type="active site" description="Proton donor" evidence="12">
    <location>
        <position position="194"/>
    </location>
</feature>
<protein>
    <recommendedName>
        <fullName evidence="11">Aldose 1-epimerase</fullName>
        <ecNumber evidence="11">5.1.3.3</ecNumber>
    </recommendedName>
</protein>
<evidence type="ECO:0000256" key="15">
    <source>
        <dbReference type="SAM" id="SignalP"/>
    </source>
</evidence>
<evidence type="ECO:0000256" key="12">
    <source>
        <dbReference type="PIRSR" id="PIRSR005096-1"/>
    </source>
</evidence>
<comment type="cofactor">
    <cofactor evidence="1">
        <name>Ca(2+)</name>
        <dbReference type="ChEBI" id="CHEBI:29108"/>
    </cofactor>
</comment>
<keyword evidence="17" id="KW-1185">Reference proteome</keyword>
<evidence type="ECO:0000256" key="9">
    <source>
        <dbReference type="ARBA" id="ARBA00023235"/>
    </source>
</evidence>
<dbReference type="SUPFAM" id="SSF74650">
    <property type="entry name" value="Galactose mutarotase-like"/>
    <property type="match status" value="1"/>
</dbReference>
<keyword evidence="8" id="KW-0106">Calcium</keyword>
<dbReference type="NCBIfam" id="NF008277">
    <property type="entry name" value="PRK11055.1"/>
    <property type="match status" value="1"/>
</dbReference>
<dbReference type="eggNOG" id="COG2017">
    <property type="taxonomic scope" value="Bacteria"/>
</dbReference>
<dbReference type="Pfam" id="PF01263">
    <property type="entry name" value="Aldose_epim"/>
    <property type="match status" value="1"/>
</dbReference>
<dbReference type="GO" id="GO:0005737">
    <property type="term" value="C:cytoplasm"/>
    <property type="evidence" value="ECO:0007669"/>
    <property type="project" value="UniProtKB-SubCell"/>
</dbReference>
<keyword evidence="15" id="KW-0732">Signal</keyword>
<dbReference type="InterPro" id="IPR014718">
    <property type="entry name" value="GH-type_carb-bd"/>
</dbReference>
<feature type="active site" description="Proton acceptor" evidence="12">
    <location>
        <position position="332"/>
    </location>
</feature>
<dbReference type="OrthoDB" id="9779408at2"/>
<dbReference type="FunFam" id="2.70.98.10:FF:000003">
    <property type="entry name" value="Aldose 1-epimerase"/>
    <property type="match status" value="1"/>
</dbReference>
<comment type="subcellular location">
    <subcellularLocation>
        <location evidence="2">Cytoplasm</location>
    </subcellularLocation>
</comment>
<comment type="similarity">
    <text evidence="4 11">Belongs to the aldose epimerase family.</text>
</comment>
<evidence type="ECO:0000256" key="8">
    <source>
        <dbReference type="ARBA" id="ARBA00022837"/>
    </source>
</evidence>
<evidence type="ECO:0000256" key="7">
    <source>
        <dbReference type="ARBA" id="ARBA00022553"/>
    </source>
</evidence>
<comment type="catalytic activity">
    <reaction evidence="11">
        <text>alpha-D-glucose = beta-D-glucose</text>
        <dbReference type="Rhea" id="RHEA:10264"/>
        <dbReference type="ChEBI" id="CHEBI:15903"/>
        <dbReference type="ChEBI" id="CHEBI:17925"/>
        <dbReference type="EC" id="5.1.3.3"/>
    </reaction>
</comment>
<evidence type="ECO:0000256" key="1">
    <source>
        <dbReference type="ARBA" id="ARBA00001913"/>
    </source>
</evidence>
<evidence type="ECO:0000313" key="17">
    <source>
        <dbReference type="Proteomes" id="UP000006073"/>
    </source>
</evidence>
<keyword evidence="7" id="KW-0597">Phosphoprotein</keyword>
<dbReference type="AlphaFoldDB" id="S2CY23"/>
<evidence type="ECO:0000256" key="4">
    <source>
        <dbReference type="ARBA" id="ARBA00006206"/>
    </source>
</evidence>
<evidence type="ECO:0000256" key="11">
    <source>
        <dbReference type="PIRNR" id="PIRNR005096"/>
    </source>
</evidence>
<dbReference type="EC" id="5.1.3.3" evidence="11"/>
<feature type="signal peptide" evidence="15">
    <location>
        <begin position="1"/>
        <end position="18"/>
    </location>
</feature>
<organism evidence="16 17">
    <name type="scientific">Indibacter alkaliphilus (strain CCUG 57479 / KCTC 22604 / LW1)</name>
    <dbReference type="NCBI Taxonomy" id="1189612"/>
    <lineage>
        <taxon>Bacteria</taxon>
        <taxon>Pseudomonadati</taxon>
        <taxon>Bacteroidota</taxon>
        <taxon>Cytophagia</taxon>
        <taxon>Cytophagales</taxon>
        <taxon>Cyclobacteriaceae</taxon>
    </lineage>
</organism>
<evidence type="ECO:0000256" key="10">
    <source>
        <dbReference type="ARBA" id="ARBA00023277"/>
    </source>
</evidence>
<evidence type="ECO:0000256" key="13">
    <source>
        <dbReference type="PIRSR" id="PIRSR005096-2"/>
    </source>
</evidence>
<gene>
    <name evidence="16" type="ORF">A33Q_4562</name>
</gene>
<dbReference type="InterPro" id="IPR047215">
    <property type="entry name" value="Galactose_mutarotase-like"/>
</dbReference>
<comment type="subunit">
    <text evidence="5">Monomer.</text>
</comment>
<keyword evidence="9 11" id="KW-0413">Isomerase</keyword>
<keyword evidence="6" id="KW-0963">Cytoplasm</keyword>
<comment type="pathway">
    <text evidence="3 11">Carbohydrate metabolism; hexose metabolism.</text>
</comment>
<dbReference type="InterPro" id="IPR008183">
    <property type="entry name" value="Aldose_1/G6P_1-epimerase"/>
</dbReference>
<dbReference type="GO" id="GO:0030246">
    <property type="term" value="F:carbohydrate binding"/>
    <property type="evidence" value="ECO:0007669"/>
    <property type="project" value="InterPro"/>
</dbReference>
<keyword evidence="10 11" id="KW-0119">Carbohydrate metabolism</keyword>
<evidence type="ECO:0000256" key="2">
    <source>
        <dbReference type="ARBA" id="ARBA00004496"/>
    </source>
</evidence>
<dbReference type="GO" id="GO:0033499">
    <property type="term" value="P:galactose catabolic process via UDP-galactose, Leloir pathway"/>
    <property type="evidence" value="ECO:0007669"/>
    <property type="project" value="TreeGrafter"/>
</dbReference>
<sequence>MKRSFFLISFLLPLFFFACSKGENNGKNNELEYNIYWLENSRGIKIKVTDFGARVMELWVPDKNGQSTDIVLGYETVEEYEGSSEVYFGASIGRYGNRIANGVFELEGETFRLAQNNGQNSLHGGPKGFHNVRWIVEEASPSRIVFTYLSEDGEEGFPGNLSVKMIYSLNEEGEFTINYEAETDRLTVVNLTHHSFFNLNGAGSGDILDHHLMIVADGFIAVDQDLIPLGGISEVEGTVFDFRDSKAIGAAIELEEIQLKYGGGYDHNWVLSKNTPEALELAAVVFSENSGIKMEVYTTAPGLQFYSGNFLNGSEKGKQGKVYDYRGAFCLETQHFPDSPNQPDFPSVSLKPGETYTHQCIYKFKTKGE</sequence>
<feature type="chain" id="PRO_5004507718" description="Aldose 1-epimerase" evidence="15">
    <location>
        <begin position="19"/>
        <end position="369"/>
    </location>
</feature>
<evidence type="ECO:0000256" key="5">
    <source>
        <dbReference type="ARBA" id="ARBA00011245"/>
    </source>
</evidence>
<dbReference type="PIRSF" id="PIRSF005096">
    <property type="entry name" value="GALM"/>
    <property type="match status" value="1"/>
</dbReference>
<dbReference type="RefSeq" id="WP_009035367.1">
    <property type="nucleotide sequence ID" value="NZ_ALWO02000054.1"/>
</dbReference>
<dbReference type="CDD" id="cd09019">
    <property type="entry name" value="galactose_mutarotase_like"/>
    <property type="match status" value="1"/>
</dbReference>
<comment type="caution">
    <text evidence="16">The sequence shown here is derived from an EMBL/GenBank/DDBJ whole genome shotgun (WGS) entry which is preliminary data.</text>
</comment>
<dbReference type="InterPro" id="IPR015443">
    <property type="entry name" value="Aldose_1-epimerase"/>
</dbReference>
<feature type="binding site" evidence="13">
    <location>
        <position position="266"/>
    </location>
    <ligand>
        <name>beta-D-galactose</name>
        <dbReference type="ChEBI" id="CHEBI:27667"/>
    </ligand>
</feature>
<dbReference type="STRING" id="1189612.A33Q_4562"/>